<protein>
    <submittedName>
        <fullName evidence="6">Homocysteine S-methyltransferase family protein</fullName>
    </submittedName>
</protein>
<keyword evidence="3 4" id="KW-0862">Zinc</keyword>
<gene>
    <name evidence="6" type="ORF">FKG95_20140</name>
</gene>
<evidence type="ECO:0000313" key="6">
    <source>
        <dbReference type="EMBL" id="TQV77863.1"/>
    </source>
</evidence>
<dbReference type="PROSITE" id="PS50970">
    <property type="entry name" value="HCY"/>
    <property type="match status" value="1"/>
</dbReference>
<keyword evidence="2 4" id="KW-0808">Transferase</keyword>
<dbReference type="GO" id="GO:0032259">
    <property type="term" value="P:methylation"/>
    <property type="evidence" value="ECO:0007669"/>
    <property type="project" value="UniProtKB-KW"/>
</dbReference>
<dbReference type="PANTHER" id="PTHR11103">
    <property type="entry name" value="SLR1189 PROTEIN"/>
    <property type="match status" value="1"/>
</dbReference>
<dbReference type="AlphaFoldDB" id="A0A545TKW3"/>
<comment type="cofactor">
    <cofactor evidence="3">
        <name>Zn(2+)</name>
        <dbReference type="ChEBI" id="CHEBI:29105"/>
    </cofactor>
    <text evidence="3">Binds 1 zinc ion per subunit.</text>
</comment>
<evidence type="ECO:0000256" key="3">
    <source>
        <dbReference type="PIRSR" id="PIRSR037505-2"/>
    </source>
</evidence>
<dbReference type="PIRSF" id="PIRSF037505">
    <property type="entry name" value="Betaine_HMT"/>
    <property type="match status" value="1"/>
</dbReference>
<keyword evidence="7" id="KW-1185">Reference proteome</keyword>
<feature type="binding site" evidence="3 4">
    <location>
        <position position="295"/>
    </location>
    <ligand>
        <name>Zn(2+)</name>
        <dbReference type="ChEBI" id="CHEBI:29105"/>
    </ligand>
</feature>
<dbReference type="EMBL" id="VHSH01000007">
    <property type="protein sequence ID" value="TQV77863.1"/>
    <property type="molecule type" value="Genomic_DNA"/>
</dbReference>
<evidence type="ECO:0000256" key="4">
    <source>
        <dbReference type="PROSITE-ProRule" id="PRU00333"/>
    </source>
</evidence>
<organism evidence="6 7">
    <name type="scientific">Denitrobaculum tricleocarpae</name>
    <dbReference type="NCBI Taxonomy" id="2591009"/>
    <lineage>
        <taxon>Bacteria</taxon>
        <taxon>Pseudomonadati</taxon>
        <taxon>Pseudomonadota</taxon>
        <taxon>Alphaproteobacteria</taxon>
        <taxon>Rhodospirillales</taxon>
        <taxon>Rhodospirillaceae</taxon>
        <taxon>Denitrobaculum</taxon>
    </lineage>
</organism>
<evidence type="ECO:0000313" key="7">
    <source>
        <dbReference type="Proteomes" id="UP000315252"/>
    </source>
</evidence>
<dbReference type="Gene3D" id="3.20.20.330">
    <property type="entry name" value="Homocysteine-binding-like domain"/>
    <property type="match status" value="1"/>
</dbReference>
<proteinExistence type="predicted"/>
<dbReference type="PANTHER" id="PTHR11103:SF18">
    <property type="entry name" value="SLR1189 PROTEIN"/>
    <property type="match status" value="1"/>
</dbReference>
<dbReference type="GO" id="GO:0009086">
    <property type="term" value="P:methionine biosynthetic process"/>
    <property type="evidence" value="ECO:0007669"/>
    <property type="project" value="InterPro"/>
</dbReference>
<sequence length="308" mass="32867">MARITLLDGGLSRELENCGAELRQPEWSALALMEKPEAVLQAHRNFLKAGAQVLTTNSYALVPFHIGAERFGRDALGLAARAGKLAREAADEAADGAADEASADESRTVRVAGSIPPLFGSYRPDLFDAARAPDLLAPLIEGLAPYADFWLVETISSLIEARTVFAGLKPTEKPVWLSFTLEDAIRDVPRLRSGESVEESVQLAAGLGADALLFNCSAPEVMEAAVRLAADLLAGQGKGIPVGVYANAFVEKSDDDPMVANETITPVRKELTPERYRDFARSWVDAGARIIGGCCGIGPDHIAALRDL</sequence>
<comment type="caution">
    <text evidence="6">The sequence shown here is derived from an EMBL/GenBank/DDBJ whole genome shotgun (WGS) entry which is preliminary data.</text>
</comment>
<dbReference type="InterPro" id="IPR017226">
    <property type="entry name" value="BHMT-like"/>
</dbReference>
<evidence type="ECO:0000256" key="2">
    <source>
        <dbReference type="ARBA" id="ARBA00022679"/>
    </source>
</evidence>
<dbReference type="RefSeq" id="WP_142898206.1">
    <property type="nucleotide sequence ID" value="NZ_ML660058.1"/>
</dbReference>
<keyword evidence="1 4" id="KW-0489">Methyltransferase</keyword>
<feature type="binding site" evidence="3 4">
    <location>
        <position position="294"/>
    </location>
    <ligand>
        <name>Zn(2+)</name>
        <dbReference type="ChEBI" id="CHEBI:29105"/>
    </ligand>
</feature>
<dbReference type="SUPFAM" id="SSF82282">
    <property type="entry name" value="Homocysteine S-methyltransferase"/>
    <property type="match status" value="1"/>
</dbReference>
<accession>A0A545TKW3</accession>
<feature type="domain" description="Hcy-binding" evidence="5">
    <location>
        <begin position="1"/>
        <end position="308"/>
    </location>
</feature>
<evidence type="ECO:0000256" key="1">
    <source>
        <dbReference type="ARBA" id="ARBA00022603"/>
    </source>
</evidence>
<dbReference type="InterPro" id="IPR036589">
    <property type="entry name" value="HCY_dom_sf"/>
</dbReference>
<feature type="binding site" evidence="3 4">
    <location>
        <position position="216"/>
    </location>
    <ligand>
        <name>Zn(2+)</name>
        <dbReference type="ChEBI" id="CHEBI:29105"/>
    </ligand>
</feature>
<reference evidence="6 7" key="1">
    <citation type="submission" date="2019-06" db="EMBL/GenBank/DDBJ databases">
        <title>Whole genome sequence for Rhodospirillaceae sp. R148.</title>
        <authorList>
            <person name="Wang G."/>
        </authorList>
    </citation>
    <scope>NUCLEOTIDE SEQUENCE [LARGE SCALE GENOMIC DNA]</scope>
    <source>
        <strain evidence="6 7">R148</strain>
    </source>
</reference>
<keyword evidence="3 4" id="KW-0479">Metal-binding</keyword>
<dbReference type="OrthoDB" id="9803687at2"/>
<dbReference type="GO" id="GO:0008168">
    <property type="term" value="F:methyltransferase activity"/>
    <property type="evidence" value="ECO:0007669"/>
    <property type="project" value="UniProtKB-UniRule"/>
</dbReference>
<dbReference type="InterPro" id="IPR003726">
    <property type="entry name" value="HCY_dom"/>
</dbReference>
<dbReference type="Proteomes" id="UP000315252">
    <property type="component" value="Unassembled WGS sequence"/>
</dbReference>
<name>A0A545TKW3_9PROT</name>
<evidence type="ECO:0000259" key="5">
    <source>
        <dbReference type="PROSITE" id="PS50970"/>
    </source>
</evidence>
<dbReference type="GO" id="GO:0008270">
    <property type="term" value="F:zinc ion binding"/>
    <property type="evidence" value="ECO:0007669"/>
    <property type="project" value="InterPro"/>
</dbReference>
<dbReference type="Pfam" id="PF02574">
    <property type="entry name" value="S-methyl_trans"/>
    <property type="match status" value="1"/>
</dbReference>